<accession>K1SNK7</accession>
<gene>
    <name evidence="1" type="ORF">OBE_11547</name>
</gene>
<sequence length="51" mass="5976">MLKARNEPLKKYDVTLTAHYRKTVCVYAESPEQAKEKTKIILFDTDLINFT</sequence>
<protein>
    <submittedName>
        <fullName evidence="1">Uncharacterized protein</fullName>
    </submittedName>
</protein>
<dbReference type="AlphaFoldDB" id="K1SNK7"/>
<name>K1SNK7_9ZZZZ</name>
<reference evidence="1" key="1">
    <citation type="journal article" date="2013" name="Environ. Microbiol.">
        <title>Microbiota from the distal guts of lean and obese adolescents exhibit partial functional redundancy besides clear differences in community structure.</title>
        <authorList>
            <person name="Ferrer M."/>
            <person name="Ruiz A."/>
            <person name="Lanza F."/>
            <person name="Haange S.B."/>
            <person name="Oberbach A."/>
            <person name="Till H."/>
            <person name="Bargiela R."/>
            <person name="Campoy C."/>
            <person name="Segura M.T."/>
            <person name="Richter M."/>
            <person name="von Bergen M."/>
            <person name="Seifert J."/>
            <person name="Suarez A."/>
        </authorList>
    </citation>
    <scope>NUCLEOTIDE SEQUENCE</scope>
</reference>
<proteinExistence type="predicted"/>
<comment type="caution">
    <text evidence="1">The sequence shown here is derived from an EMBL/GenBank/DDBJ whole genome shotgun (WGS) entry which is preliminary data.</text>
</comment>
<feature type="non-terminal residue" evidence="1">
    <location>
        <position position="51"/>
    </location>
</feature>
<dbReference type="EMBL" id="AJWZ01007957">
    <property type="protein sequence ID" value="EKC55470.1"/>
    <property type="molecule type" value="Genomic_DNA"/>
</dbReference>
<organism evidence="1">
    <name type="scientific">human gut metagenome</name>
    <dbReference type="NCBI Taxonomy" id="408170"/>
    <lineage>
        <taxon>unclassified sequences</taxon>
        <taxon>metagenomes</taxon>
        <taxon>organismal metagenomes</taxon>
    </lineage>
</organism>
<evidence type="ECO:0000313" key="1">
    <source>
        <dbReference type="EMBL" id="EKC55470.1"/>
    </source>
</evidence>